<evidence type="ECO:0000313" key="3">
    <source>
        <dbReference type="Proteomes" id="UP001497516"/>
    </source>
</evidence>
<evidence type="ECO:0000313" key="2">
    <source>
        <dbReference type="EMBL" id="CAL1382320.1"/>
    </source>
</evidence>
<dbReference type="Proteomes" id="UP001497516">
    <property type="component" value="Chromosome 4"/>
</dbReference>
<dbReference type="PANTHER" id="PTHR10775:SF159">
    <property type="entry name" value="TNP2"/>
    <property type="match status" value="1"/>
</dbReference>
<keyword evidence="3" id="KW-1185">Reference proteome</keyword>
<protein>
    <recommendedName>
        <fullName evidence="1">Transposase-associated domain-containing protein</fullName>
    </recommendedName>
</protein>
<reference evidence="2 3" key="1">
    <citation type="submission" date="2024-04" db="EMBL/GenBank/DDBJ databases">
        <authorList>
            <person name="Fracassetti M."/>
        </authorList>
    </citation>
    <scope>NUCLEOTIDE SEQUENCE [LARGE SCALE GENOMIC DNA]</scope>
</reference>
<evidence type="ECO:0000259" key="1">
    <source>
        <dbReference type="Pfam" id="PF13963"/>
    </source>
</evidence>
<accession>A0AAV2E8V2</accession>
<dbReference type="PANTHER" id="PTHR10775">
    <property type="entry name" value="OS08G0208400 PROTEIN"/>
    <property type="match status" value="1"/>
</dbReference>
<dbReference type="EMBL" id="OZ034817">
    <property type="protein sequence ID" value="CAL1382320.1"/>
    <property type="molecule type" value="Genomic_DNA"/>
</dbReference>
<dbReference type="InterPro" id="IPR029480">
    <property type="entry name" value="Transpos_assoc"/>
</dbReference>
<feature type="domain" description="Transposase-associated" evidence="1">
    <location>
        <begin position="3"/>
        <end position="76"/>
    </location>
</feature>
<dbReference type="AlphaFoldDB" id="A0AAV2E8V2"/>
<sequence>MDRGWLKHENRFSANYVKGVEYFVGVSKACVDGSGRIRCPCRKCNNCCFKTIDLVKADLFLNGMVEDYSLLIYHREDSDIGGSGETDNLEDTGHNDMHGFDIEMPSMLNDLSRANAARFGTSGSESMNEGFGGVNQDPALAKLLKDANCPLYPGCKKFSKLSFIMKMMNNKMFTNSSDKAFKLNLDLIKEALPNGENLPNSYYEVKRYIHDLGFGYTIIDAWPNNCALFRGPFQNEKTCPKCKKSRYKPGIGKDIPIKTTRYFPIKDRLLRLFMTKEPRT</sequence>
<organism evidence="2 3">
    <name type="scientific">Linum trigynum</name>
    <dbReference type="NCBI Taxonomy" id="586398"/>
    <lineage>
        <taxon>Eukaryota</taxon>
        <taxon>Viridiplantae</taxon>
        <taxon>Streptophyta</taxon>
        <taxon>Embryophyta</taxon>
        <taxon>Tracheophyta</taxon>
        <taxon>Spermatophyta</taxon>
        <taxon>Magnoliopsida</taxon>
        <taxon>eudicotyledons</taxon>
        <taxon>Gunneridae</taxon>
        <taxon>Pentapetalae</taxon>
        <taxon>rosids</taxon>
        <taxon>fabids</taxon>
        <taxon>Malpighiales</taxon>
        <taxon>Linaceae</taxon>
        <taxon>Linum</taxon>
    </lineage>
</organism>
<name>A0AAV2E8V2_9ROSI</name>
<gene>
    <name evidence="2" type="ORF">LTRI10_LOCUS23649</name>
</gene>
<dbReference type="Pfam" id="PF13963">
    <property type="entry name" value="Transpos_assoc"/>
    <property type="match status" value="1"/>
</dbReference>
<proteinExistence type="predicted"/>